<dbReference type="InterPro" id="IPR004014">
    <property type="entry name" value="ATPase_P-typ_cation-transptr_N"/>
</dbReference>
<keyword evidence="14 18" id="KW-1133">Transmembrane helix</keyword>
<organism evidence="20 21">
    <name type="scientific">Labilithrix luteola</name>
    <dbReference type="NCBI Taxonomy" id="1391654"/>
    <lineage>
        <taxon>Bacteria</taxon>
        <taxon>Pseudomonadati</taxon>
        <taxon>Myxococcota</taxon>
        <taxon>Polyangia</taxon>
        <taxon>Polyangiales</taxon>
        <taxon>Labilitrichaceae</taxon>
        <taxon>Labilithrix</taxon>
    </lineage>
</organism>
<keyword evidence="13" id="KW-1278">Translocase</keyword>
<dbReference type="EMBL" id="CP012333">
    <property type="protein sequence ID" value="AKU98912.1"/>
    <property type="molecule type" value="Genomic_DNA"/>
</dbReference>
<dbReference type="SFLD" id="SFLDF00027">
    <property type="entry name" value="p-type_atpase"/>
    <property type="match status" value="1"/>
</dbReference>
<dbReference type="NCBIfam" id="TIGR01494">
    <property type="entry name" value="ATPase_P-type"/>
    <property type="match status" value="2"/>
</dbReference>
<dbReference type="EC" id="7.2.2.14" evidence="4"/>
<evidence type="ECO:0000256" key="13">
    <source>
        <dbReference type="ARBA" id="ARBA00022967"/>
    </source>
</evidence>
<dbReference type="AlphaFoldDB" id="A0A0K1PZJ1"/>
<dbReference type="InterPro" id="IPR023214">
    <property type="entry name" value="HAD_sf"/>
</dbReference>
<dbReference type="SMART" id="SM00831">
    <property type="entry name" value="Cation_ATPase_N"/>
    <property type="match status" value="1"/>
</dbReference>
<comment type="catalytic activity">
    <reaction evidence="17">
        <text>Mg(2+)(out) + ATP + H2O = Mg(2+)(in) + ADP + phosphate + H(+)</text>
        <dbReference type="Rhea" id="RHEA:10260"/>
        <dbReference type="ChEBI" id="CHEBI:15377"/>
        <dbReference type="ChEBI" id="CHEBI:15378"/>
        <dbReference type="ChEBI" id="CHEBI:18420"/>
        <dbReference type="ChEBI" id="CHEBI:30616"/>
        <dbReference type="ChEBI" id="CHEBI:43474"/>
        <dbReference type="ChEBI" id="CHEBI:456216"/>
        <dbReference type="EC" id="7.2.2.14"/>
    </reaction>
</comment>
<dbReference type="STRING" id="1391654.AKJ09_05576"/>
<evidence type="ECO:0000256" key="1">
    <source>
        <dbReference type="ARBA" id="ARBA00003954"/>
    </source>
</evidence>
<dbReference type="NCBIfam" id="TIGR01524">
    <property type="entry name" value="ATPase-IIIB_Mg"/>
    <property type="match status" value="1"/>
</dbReference>
<dbReference type="InterPro" id="IPR018303">
    <property type="entry name" value="ATPase_P-typ_P_site"/>
</dbReference>
<feature type="transmembrane region" description="Helical" evidence="18">
    <location>
        <begin position="836"/>
        <end position="854"/>
    </location>
</feature>
<dbReference type="InterPro" id="IPR023298">
    <property type="entry name" value="ATPase_P-typ_TM_dom_sf"/>
</dbReference>
<keyword evidence="7" id="KW-0997">Cell inner membrane</keyword>
<dbReference type="GO" id="GO:0015444">
    <property type="term" value="F:P-type magnesium transporter activity"/>
    <property type="evidence" value="ECO:0007669"/>
    <property type="project" value="UniProtKB-EC"/>
</dbReference>
<accession>A0A0K1PZJ1</accession>
<evidence type="ECO:0000256" key="8">
    <source>
        <dbReference type="ARBA" id="ARBA00022553"/>
    </source>
</evidence>
<evidence type="ECO:0000256" key="3">
    <source>
        <dbReference type="ARBA" id="ARBA00008746"/>
    </source>
</evidence>
<dbReference type="Proteomes" id="UP000064967">
    <property type="component" value="Chromosome"/>
</dbReference>
<dbReference type="Pfam" id="PF00122">
    <property type="entry name" value="E1-E2_ATPase"/>
    <property type="match status" value="1"/>
</dbReference>
<keyword evidence="11" id="KW-0067">ATP-binding</keyword>
<evidence type="ECO:0000256" key="9">
    <source>
        <dbReference type="ARBA" id="ARBA00022692"/>
    </source>
</evidence>
<feature type="transmembrane region" description="Helical" evidence="18">
    <location>
        <begin position="776"/>
        <end position="794"/>
    </location>
</feature>
<dbReference type="Pfam" id="PF00690">
    <property type="entry name" value="Cation_ATPase_N"/>
    <property type="match status" value="1"/>
</dbReference>
<evidence type="ECO:0000256" key="14">
    <source>
        <dbReference type="ARBA" id="ARBA00022989"/>
    </source>
</evidence>
<evidence type="ECO:0000256" key="2">
    <source>
        <dbReference type="ARBA" id="ARBA00004429"/>
    </source>
</evidence>
<dbReference type="Gene3D" id="3.40.1110.10">
    <property type="entry name" value="Calcium-transporting ATPase, cytoplasmic domain N"/>
    <property type="match status" value="1"/>
</dbReference>
<dbReference type="InterPro" id="IPR006068">
    <property type="entry name" value="ATPase_P-typ_cation-transptr_C"/>
</dbReference>
<dbReference type="InterPro" id="IPR036412">
    <property type="entry name" value="HAD-like_sf"/>
</dbReference>
<dbReference type="GO" id="GO:0016887">
    <property type="term" value="F:ATP hydrolysis activity"/>
    <property type="evidence" value="ECO:0007669"/>
    <property type="project" value="InterPro"/>
</dbReference>
<evidence type="ECO:0000256" key="6">
    <source>
        <dbReference type="ARBA" id="ARBA00022475"/>
    </source>
</evidence>
<protein>
    <recommendedName>
        <fullName evidence="5">Magnesium-transporting ATPase, P-type 1</fullName>
        <ecNumber evidence="4">7.2.2.14</ecNumber>
    </recommendedName>
    <alternativeName>
        <fullName evidence="16">Mg(2+) transport ATPase, P-type 1</fullName>
    </alternativeName>
</protein>
<keyword evidence="10" id="KW-0547">Nucleotide-binding</keyword>
<dbReference type="GO" id="GO:0005886">
    <property type="term" value="C:plasma membrane"/>
    <property type="evidence" value="ECO:0007669"/>
    <property type="project" value="UniProtKB-SubCell"/>
</dbReference>
<evidence type="ECO:0000256" key="11">
    <source>
        <dbReference type="ARBA" id="ARBA00022840"/>
    </source>
</evidence>
<dbReference type="Pfam" id="PF00689">
    <property type="entry name" value="Cation_ATPase_C"/>
    <property type="match status" value="1"/>
</dbReference>
<evidence type="ECO:0000313" key="20">
    <source>
        <dbReference type="EMBL" id="AKU98912.1"/>
    </source>
</evidence>
<dbReference type="InterPro" id="IPR008250">
    <property type="entry name" value="ATPase_P-typ_transduc_dom_A_sf"/>
</dbReference>
<reference evidence="20 21" key="1">
    <citation type="submission" date="2015-08" db="EMBL/GenBank/DDBJ databases">
        <authorList>
            <person name="Babu N.S."/>
            <person name="Beckwith C.J."/>
            <person name="Beseler K.G."/>
            <person name="Brison A."/>
            <person name="Carone J.V."/>
            <person name="Caskin T.P."/>
            <person name="Diamond M."/>
            <person name="Durham M.E."/>
            <person name="Foxe J.M."/>
            <person name="Go M."/>
            <person name="Henderson B.A."/>
            <person name="Jones I.B."/>
            <person name="McGettigan J.A."/>
            <person name="Micheletti S.J."/>
            <person name="Nasrallah M.E."/>
            <person name="Ortiz D."/>
            <person name="Piller C.R."/>
            <person name="Privatt S.R."/>
            <person name="Schneider S.L."/>
            <person name="Sharp S."/>
            <person name="Smith T.C."/>
            <person name="Stanton J.D."/>
            <person name="Ullery H.E."/>
            <person name="Wilson R.J."/>
            <person name="Serrano M.G."/>
            <person name="Buck G."/>
            <person name="Lee V."/>
            <person name="Wang Y."/>
            <person name="Carvalho R."/>
            <person name="Voegtly L."/>
            <person name="Shi R."/>
            <person name="Duckworth R."/>
            <person name="Johnson A."/>
            <person name="Loviza R."/>
            <person name="Walstead R."/>
            <person name="Shah Z."/>
            <person name="Kiflezghi M."/>
            <person name="Wade K."/>
            <person name="Ball S.L."/>
            <person name="Bradley K.W."/>
            <person name="Asai D.J."/>
            <person name="Bowman C.A."/>
            <person name="Russell D.A."/>
            <person name="Pope W.H."/>
            <person name="Jacobs-Sera D."/>
            <person name="Hendrix R.W."/>
            <person name="Hatfull G.F."/>
        </authorList>
    </citation>
    <scope>NUCLEOTIDE SEQUENCE [LARGE SCALE GENOMIC DNA]</scope>
    <source>
        <strain evidence="20 21">DSM 27648</strain>
    </source>
</reference>
<dbReference type="Pfam" id="PF13246">
    <property type="entry name" value="Cation_ATPase"/>
    <property type="match status" value="1"/>
</dbReference>
<dbReference type="InterPro" id="IPR006415">
    <property type="entry name" value="P-type_ATPase_IIIB"/>
</dbReference>
<comment type="function">
    <text evidence="1">Mediates magnesium influx to the cytosol.</text>
</comment>
<dbReference type="Gene3D" id="1.20.1110.10">
    <property type="entry name" value="Calcium-transporting ATPase, transmembrane domain"/>
    <property type="match status" value="1"/>
</dbReference>
<feature type="transmembrane region" description="Helical" evidence="18">
    <location>
        <begin position="279"/>
        <end position="306"/>
    </location>
</feature>
<comment type="subcellular location">
    <subcellularLocation>
        <location evidence="2">Cell inner membrane</location>
        <topology evidence="2">Multi-pass membrane protein</topology>
    </subcellularLocation>
</comment>
<evidence type="ECO:0000256" key="15">
    <source>
        <dbReference type="ARBA" id="ARBA00023136"/>
    </source>
</evidence>
<dbReference type="InterPro" id="IPR044492">
    <property type="entry name" value="P_typ_ATPase_HD_dom"/>
</dbReference>
<keyword evidence="21" id="KW-1185">Reference proteome</keyword>
<feature type="transmembrane region" description="Helical" evidence="18">
    <location>
        <begin position="76"/>
        <end position="94"/>
    </location>
</feature>
<name>A0A0K1PZJ1_9BACT</name>
<evidence type="ECO:0000256" key="17">
    <source>
        <dbReference type="ARBA" id="ARBA00047295"/>
    </source>
</evidence>
<feature type="domain" description="Cation-transporting P-type ATPase N-terminal" evidence="19">
    <location>
        <begin position="27"/>
        <end position="96"/>
    </location>
</feature>
<proteinExistence type="inferred from homology"/>
<evidence type="ECO:0000259" key="19">
    <source>
        <dbReference type="SMART" id="SM00831"/>
    </source>
</evidence>
<keyword evidence="6" id="KW-1003">Cell membrane</keyword>
<sequence>MRRVRGRAEQSFPFRAIGLIDRALLRAVASLSLDLKVGRVESGLTTEEALRRLARDGLNEPLPRHRPRFRMLVRRFANPLVGILVIASIASMFVGDPTDAAVILAIVTVSAVLDGVQTRRAHRAADALRESISTTATVLRDGAFVEIPRAQVVEGDVVRLSAGDLVPADVELTSSKDLHAMESALTGESLPSEKDAHGDGDAVRAWLGSSIVSGTGTGRVFATGPRTRFGGIAASLHKPPPPTEFERGLASFGAFILKTVLFLVLFVFVVTAWGKRDPLQALLFSVALAVGLTPEFLPVITTITLTRSAVRMAHQRCIVKSLAAIQDLGSVDVLCSDKTGTLTTGEMSLEAHVDPTGKTQERPLLLACVNSFFESGVENPVDAAVLRHGRLDPLDRAVLQHEHPDIHGFEKIDEMPFDFERRRVSVVVKRERAEGEEYILVTKGAPEQVLASCTEYELDGVRCVLDTEAVAQARRTLDALGAKGYRTLAVAWRPLPRRVSYGLDDERNLVLSGFIAFFDPPRADARETVETLVRRGVRTKILTGDAKAVAQHVAERVGLSSERILVGDEIDKMTDPALAHHVEQVDVFARLSPAQKTRILAALRSRGHVTGFLGDGINDAPSLHAADVGIAVAGAVDVAKEAAQVILLEPGLGVLLEGIVEGRKAFGNVLKYLLMGTSSNFGNMFSMAGAAVALPFLPMLPTQILLNNFLYDLAQVTIPTDNVDDVLVRSPRRWDIGLVRRFMAVLGPISSLYDFLTFAVLLHVLHASERAFHTGWFVESLATQTLVIFVIRTVGSPWTVAPSRPLVFSALVVVAIGMLLPYAPPLARMLGFEPLPIGYFGFLVVATGTYLYVVDRVKRRLLRHTFSS</sequence>
<comment type="similarity">
    <text evidence="3">Belongs to the cation transport ATPase (P-type) (TC 3.A.3) family. Type IIIB subfamily.</text>
</comment>
<dbReference type="SUPFAM" id="SSF81653">
    <property type="entry name" value="Calcium ATPase, transduction domain A"/>
    <property type="match status" value="1"/>
</dbReference>
<evidence type="ECO:0000256" key="18">
    <source>
        <dbReference type="SAM" id="Phobius"/>
    </source>
</evidence>
<dbReference type="SUPFAM" id="SSF56784">
    <property type="entry name" value="HAD-like"/>
    <property type="match status" value="1"/>
</dbReference>
<dbReference type="SFLD" id="SFLDS00003">
    <property type="entry name" value="Haloacid_Dehalogenase"/>
    <property type="match status" value="1"/>
</dbReference>
<evidence type="ECO:0000256" key="4">
    <source>
        <dbReference type="ARBA" id="ARBA00012786"/>
    </source>
</evidence>
<dbReference type="SUPFAM" id="SSF81665">
    <property type="entry name" value="Calcium ATPase, transmembrane domain M"/>
    <property type="match status" value="1"/>
</dbReference>
<keyword evidence="15 18" id="KW-0472">Membrane</keyword>
<dbReference type="GO" id="GO:0005524">
    <property type="term" value="F:ATP binding"/>
    <property type="evidence" value="ECO:0007669"/>
    <property type="project" value="UniProtKB-KW"/>
</dbReference>
<dbReference type="SFLD" id="SFLDG00002">
    <property type="entry name" value="C1.7:_P-type_atpase_like"/>
    <property type="match status" value="1"/>
</dbReference>
<dbReference type="InterPro" id="IPR059000">
    <property type="entry name" value="ATPase_P-type_domA"/>
</dbReference>
<evidence type="ECO:0000313" key="21">
    <source>
        <dbReference type="Proteomes" id="UP000064967"/>
    </source>
</evidence>
<dbReference type="PROSITE" id="PS00154">
    <property type="entry name" value="ATPASE_E1_E2"/>
    <property type="match status" value="1"/>
</dbReference>
<evidence type="ECO:0000256" key="7">
    <source>
        <dbReference type="ARBA" id="ARBA00022519"/>
    </source>
</evidence>
<dbReference type="InterPro" id="IPR001757">
    <property type="entry name" value="P_typ_ATPase"/>
</dbReference>
<evidence type="ECO:0000256" key="5">
    <source>
        <dbReference type="ARBA" id="ARBA00013555"/>
    </source>
</evidence>
<evidence type="ECO:0000256" key="10">
    <source>
        <dbReference type="ARBA" id="ARBA00022741"/>
    </source>
</evidence>
<dbReference type="PATRIC" id="fig|1391654.3.peg.5654"/>
<gene>
    <name evidence="20" type="ORF">AKJ09_05576</name>
</gene>
<feature type="transmembrane region" description="Helical" evidence="18">
    <location>
        <begin position="248"/>
        <end position="273"/>
    </location>
</feature>
<dbReference type="PANTHER" id="PTHR42861">
    <property type="entry name" value="CALCIUM-TRANSPORTING ATPASE"/>
    <property type="match status" value="1"/>
</dbReference>
<dbReference type="KEGG" id="llu:AKJ09_05576"/>
<feature type="transmembrane region" description="Helical" evidence="18">
    <location>
        <begin position="742"/>
        <end position="764"/>
    </location>
</feature>
<dbReference type="Gene3D" id="2.70.150.10">
    <property type="entry name" value="Calcium-transporting ATPase, cytoplasmic transduction domain A"/>
    <property type="match status" value="1"/>
</dbReference>
<evidence type="ECO:0000256" key="12">
    <source>
        <dbReference type="ARBA" id="ARBA00022842"/>
    </source>
</evidence>
<evidence type="ECO:0000256" key="16">
    <source>
        <dbReference type="ARBA" id="ARBA00029806"/>
    </source>
</evidence>
<dbReference type="Gene3D" id="3.40.50.1000">
    <property type="entry name" value="HAD superfamily/HAD-like"/>
    <property type="match status" value="1"/>
</dbReference>
<dbReference type="PRINTS" id="PR01836">
    <property type="entry name" value="MGATPASE"/>
</dbReference>
<keyword evidence="12" id="KW-0460">Magnesium</keyword>
<dbReference type="InterPro" id="IPR023299">
    <property type="entry name" value="ATPase_P-typ_cyto_dom_N"/>
</dbReference>
<feature type="transmembrane region" description="Helical" evidence="18">
    <location>
        <begin position="806"/>
        <end position="824"/>
    </location>
</feature>
<keyword evidence="8" id="KW-0597">Phosphoprotein</keyword>
<keyword evidence="9 18" id="KW-0812">Transmembrane</keyword>